<sequence>MRQALTVAGMVFASICQSASAEDAPADKGPVPGISVEMNKLEAAGDDCRATFVIQNGLDEPLSALKLDLVVFDGQGIVARRLAADFAPLAAQKTAVKIFPVSRMACGDIDRVLLNDVLACEAADGAVKGCLDRLALHSRAAASFVK</sequence>
<feature type="chain" id="PRO_5012496983" description="Tat pathway signal sequence domain protein" evidence="1">
    <location>
        <begin position="22"/>
        <end position="146"/>
    </location>
</feature>
<evidence type="ECO:0008006" key="4">
    <source>
        <dbReference type="Google" id="ProtNLM"/>
    </source>
</evidence>
<protein>
    <recommendedName>
        <fullName evidence="4">Tat pathway signal sequence domain protein</fullName>
    </recommendedName>
</protein>
<organism evidence="2 3">
    <name type="scientific">Hartmannibacter diazotrophicus</name>
    <dbReference type="NCBI Taxonomy" id="1482074"/>
    <lineage>
        <taxon>Bacteria</taxon>
        <taxon>Pseudomonadati</taxon>
        <taxon>Pseudomonadota</taxon>
        <taxon>Alphaproteobacteria</taxon>
        <taxon>Hyphomicrobiales</taxon>
        <taxon>Pleomorphomonadaceae</taxon>
        <taxon>Hartmannibacter</taxon>
    </lineage>
</organism>
<dbReference type="AlphaFoldDB" id="A0A2C9D0M3"/>
<accession>A0A2C9D0M3</accession>
<reference evidence="3" key="1">
    <citation type="submission" date="2017-09" db="EMBL/GenBank/DDBJ databases">
        <title>Genome sequence of Nannocystis excedens DSM 71.</title>
        <authorList>
            <person name="Blom J."/>
        </authorList>
    </citation>
    <scope>NUCLEOTIDE SEQUENCE [LARGE SCALE GENOMIC DNA]</scope>
    <source>
        <strain evidence="3">type strain: E19</strain>
    </source>
</reference>
<dbReference type="KEGG" id="hdi:HDIA_0255"/>
<gene>
    <name evidence="2" type="ORF">HDIA_0255</name>
</gene>
<keyword evidence="3" id="KW-1185">Reference proteome</keyword>
<feature type="signal peptide" evidence="1">
    <location>
        <begin position="1"/>
        <end position="21"/>
    </location>
</feature>
<evidence type="ECO:0000313" key="2">
    <source>
        <dbReference type="EMBL" id="SON53796.1"/>
    </source>
</evidence>
<dbReference type="EMBL" id="LT960614">
    <property type="protein sequence ID" value="SON53796.1"/>
    <property type="molecule type" value="Genomic_DNA"/>
</dbReference>
<name>A0A2C9D0M3_9HYPH</name>
<keyword evidence="1" id="KW-0732">Signal</keyword>
<dbReference type="Proteomes" id="UP000223606">
    <property type="component" value="Chromosome 1"/>
</dbReference>
<evidence type="ECO:0000256" key="1">
    <source>
        <dbReference type="SAM" id="SignalP"/>
    </source>
</evidence>
<evidence type="ECO:0000313" key="3">
    <source>
        <dbReference type="Proteomes" id="UP000223606"/>
    </source>
</evidence>
<proteinExistence type="predicted"/>